<sequence length="151" mass="17001">MTTSDTNRVKLSQWDALMLESLRAHGWSEEELLRRIHAGELPRDESKFQFDYAQLTASAKNEPAVFEAAVYNGYQIKFNTLRGTASWILLALGEEAELSLEPGQESISVRLSREDRDRLASTLSYGWVIHEEGSGADGGKPVYRIEPLNRS</sequence>
<organism evidence="1 2">
    <name type="scientific">Paenibacillus flagellatus</name>
    <dbReference type="NCBI Taxonomy" id="2211139"/>
    <lineage>
        <taxon>Bacteria</taxon>
        <taxon>Bacillati</taxon>
        <taxon>Bacillota</taxon>
        <taxon>Bacilli</taxon>
        <taxon>Bacillales</taxon>
        <taxon>Paenibacillaceae</taxon>
        <taxon>Paenibacillus</taxon>
    </lineage>
</organism>
<gene>
    <name evidence="1" type="ORF">DLM86_28930</name>
</gene>
<name>A0A2V5JVC7_9BACL</name>
<keyword evidence="2" id="KW-1185">Reference proteome</keyword>
<dbReference type="AlphaFoldDB" id="A0A2V5JVC7"/>
<protein>
    <submittedName>
        <fullName evidence="1">Uncharacterized protein</fullName>
    </submittedName>
</protein>
<dbReference type="Proteomes" id="UP000247476">
    <property type="component" value="Unassembled WGS sequence"/>
</dbReference>
<evidence type="ECO:0000313" key="2">
    <source>
        <dbReference type="Proteomes" id="UP000247476"/>
    </source>
</evidence>
<proteinExistence type="predicted"/>
<dbReference type="OrthoDB" id="2657532at2"/>
<dbReference type="EMBL" id="QJVJ01000018">
    <property type="protein sequence ID" value="PYI50528.1"/>
    <property type="molecule type" value="Genomic_DNA"/>
</dbReference>
<reference evidence="1 2" key="1">
    <citation type="submission" date="2018-05" db="EMBL/GenBank/DDBJ databases">
        <title>Paenibacillus flagellatus sp. nov., isolated from selenium mineral soil.</title>
        <authorList>
            <person name="Dai X."/>
        </authorList>
    </citation>
    <scope>NUCLEOTIDE SEQUENCE [LARGE SCALE GENOMIC DNA]</scope>
    <source>
        <strain evidence="1 2">DXL2</strain>
    </source>
</reference>
<accession>A0A2V5JVC7</accession>
<dbReference type="RefSeq" id="WP_110843543.1">
    <property type="nucleotide sequence ID" value="NZ_QJVJ01000018.1"/>
</dbReference>
<comment type="caution">
    <text evidence="1">The sequence shown here is derived from an EMBL/GenBank/DDBJ whole genome shotgun (WGS) entry which is preliminary data.</text>
</comment>
<evidence type="ECO:0000313" key="1">
    <source>
        <dbReference type="EMBL" id="PYI50528.1"/>
    </source>
</evidence>